<evidence type="ECO:0000256" key="6">
    <source>
        <dbReference type="SAM" id="SignalP"/>
    </source>
</evidence>
<dbReference type="InterPro" id="IPR012341">
    <property type="entry name" value="6hp_glycosidase-like_sf"/>
</dbReference>
<dbReference type="InterPro" id="IPR008928">
    <property type="entry name" value="6-hairpin_glycosidase_sf"/>
</dbReference>
<comment type="similarity">
    <text evidence="2">Belongs to the glycosyl hydrolase 65 family.</text>
</comment>
<dbReference type="EMBL" id="KN042433">
    <property type="protein sequence ID" value="KFH62107.1"/>
    <property type="molecule type" value="Genomic_DNA"/>
</dbReference>
<evidence type="ECO:0000313" key="8">
    <source>
        <dbReference type="EMBL" id="KFH62107.1"/>
    </source>
</evidence>
<dbReference type="InterPro" id="IPR011013">
    <property type="entry name" value="Gal_mutarotase_sf_dom"/>
</dbReference>
<comment type="catalytic activity">
    <reaction evidence="1">
        <text>alpha,alpha-trehalose + H2O = alpha-D-glucose + beta-D-glucose</text>
        <dbReference type="Rhea" id="RHEA:32675"/>
        <dbReference type="ChEBI" id="CHEBI:15377"/>
        <dbReference type="ChEBI" id="CHEBI:15903"/>
        <dbReference type="ChEBI" id="CHEBI:16551"/>
        <dbReference type="ChEBI" id="CHEBI:17925"/>
        <dbReference type="EC" id="3.2.1.28"/>
    </reaction>
</comment>
<protein>
    <recommendedName>
        <fullName evidence="3">alpha,alpha-trehalase</fullName>
        <ecNumber evidence="3">3.2.1.28</ecNumber>
    </recommendedName>
</protein>
<dbReference type="Pfam" id="PF03632">
    <property type="entry name" value="Glyco_hydro_65m"/>
    <property type="match status" value="1"/>
</dbReference>
<keyword evidence="5" id="KW-0325">Glycoprotein</keyword>
<dbReference type="GO" id="GO:0030246">
    <property type="term" value="F:carbohydrate binding"/>
    <property type="evidence" value="ECO:0007669"/>
    <property type="project" value="InterPro"/>
</dbReference>
<dbReference type="GO" id="GO:0009277">
    <property type="term" value="C:fungal-type cell wall"/>
    <property type="evidence" value="ECO:0007669"/>
    <property type="project" value="EnsemblFungi"/>
</dbReference>
<name>A0A086TJI0_9FUNG</name>
<evidence type="ECO:0000256" key="4">
    <source>
        <dbReference type="ARBA" id="ARBA00022801"/>
    </source>
</evidence>
<feature type="signal peptide" evidence="6">
    <location>
        <begin position="1"/>
        <end position="28"/>
    </location>
</feature>
<dbReference type="GO" id="GO:0005993">
    <property type="term" value="P:trehalose catabolic process"/>
    <property type="evidence" value="ECO:0007669"/>
    <property type="project" value="EnsemblFungi"/>
</dbReference>
<keyword evidence="9" id="KW-1185">Reference proteome</keyword>
<dbReference type="OrthoDB" id="200349at2759"/>
<dbReference type="Gene3D" id="2.60.120.260">
    <property type="entry name" value="Galactose-binding domain-like"/>
    <property type="match status" value="1"/>
</dbReference>
<feature type="chain" id="PRO_5001815966" description="alpha,alpha-trehalase" evidence="6">
    <location>
        <begin position="29"/>
        <end position="986"/>
    </location>
</feature>
<dbReference type="Gene3D" id="1.50.10.10">
    <property type="match status" value="1"/>
</dbReference>
<dbReference type="PANTHER" id="PTHR11051:SF8">
    <property type="entry name" value="PROTEIN-GLUCOSYLGALACTOSYLHYDROXYLYSINE GLUCOSIDASE"/>
    <property type="match status" value="1"/>
</dbReference>
<dbReference type="Pfam" id="PF03633">
    <property type="entry name" value="Glyco_hydro_65C"/>
    <property type="match status" value="1"/>
</dbReference>
<dbReference type="SUPFAM" id="SSF74650">
    <property type="entry name" value="Galactose mutarotase-like"/>
    <property type="match status" value="1"/>
</dbReference>
<evidence type="ECO:0000256" key="3">
    <source>
        <dbReference type="ARBA" id="ARBA00012757"/>
    </source>
</evidence>
<dbReference type="Proteomes" id="UP000243308">
    <property type="component" value="Unassembled WGS sequence"/>
</dbReference>
<dbReference type="GO" id="GO:0015771">
    <property type="term" value="P:trehalose transport"/>
    <property type="evidence" value="ECO:0007669"/>
    <property type="project" value="EnsemblFungi"/>
</dbReference>
<dbReference type="Pfam" id="PF03636">
    <property type="entry name" value="Glyco_hydro_65N"/>
    <property type="match status" value="1"/>
</dbReference>
<feature type="domain" description="F5/8 type C" evidence="7">
    <location>
        <begin position="824"/>
        <end position="986"/>
    </location>
</feature>
<gene>
    <name evidence="8" type="ORF">MVEG_11746</name>
</gene>
<evidence type="ECO:0000256" key="2">
    <source>
        <dbReference type="ARBA" id="ARBA00006768"/>
    </source>
</evidence>
<dbReference type="InterPro" id="IPR037018">
    <property type="entry name" value="GH65_N"/>
</dbReference>
<proteinExistence type="inferred from homology"/>
<dbReference type="InterPro" id="IPR008979">
    <property type="entry name" value="Galactose-bd-like_sf"/>
</dbReference>
<dbReference type="Pfam" id="PF00754">
    <property type="entry name" value="F5_F8_type_C"/>
    <property type="match status" value="1"/>
</dbReference>
<evidence type="ECO:0000313" key="9">
    <source>
        <dbReference type="Proteomes" id="UP000243308"/>
    </source>
</evidence>
<dbReference type="InterPro" id="IPR000421">
    <property type="entry name" value="FA58C"/>
</dbReference>
<dbReference type="InterPro" id="IPR005195">
    <property type="entry name" value="Glyco_hydro_65_M"/>
</dbReference>
<dbReference type="InterPro" id="IPR005196">
    <property type="entry name" value="Glyco_hydro_65_N"/>
</dbReference>
<dbReference type="GO" id="GO:0004555">
    <property type="term" value="F:alpha,alpha-trehalase activity"/>
    <property type="evidence" value="ECO:0007669"/>
    <property type="project" value="UniProtKB-EC"/>
</dbReference>
<keyword evidence="6" id="KW-0732">Signal</keyword>
<dbReference type="FunFam" id="1.50.10.10:FF:000032">
    <property type="entry name" value="Vacuolar acid trehalase"/>
    <property type="match status" value="1"/>
</dbReference>
<dbReference type="EC" id="3.2.1.28" evidence="3"/>
<evidence type="ECO:0000256" key="1">
    <source>
        <dbReference type="ARBA" id="ARBA00001576"/>
    </source>
</evidence>
<dbReference type="Gene3D" id="2.70.98.40">
    <property type="entry name" value="Glycoside hydrolase, family 65, N-terminal domain"/>
    <property type="match status" value="1"/>
</dbReference>
<dbReference type="GO" id="GO:0030287">
    <property type="term" value="C:cell wall-bounded periplasmic space"/>
    <property type="evidence" value="ECO:0007669"/>
    <property type="project" value="EnsemblFungi"/>
</dbReference>
<sequence>MVPNSLPLNVLGPLIVLASFITASPTFSNPPEASSDAWTLSTNKINTTSFTNEPYVANGYIGARLPVEGVGLRVHPAINYAAENGTQGWPLFTLRQTASIVAGFYDHQSETKGTNFEQTGGQQVISLLPTWTCLYLTVQNQGSSATYRVGVDLDQIQSYSQSMSLRNGIVQTTVSWFPFGTSDNSHIKLNYTVLAHRSRPNLGLVRLDVSGLSKGQQVIITDALDGEGAQRVEGEQSGKLDKGELANSIYSSVRPMGISNVTAWEISTLEIVGKRINYTAVDVPQSVGLGTDKSTTAQSYSVVVPSGGSLTVFKAVGIASSDAFKGIERKTALTTAMKARSDGWDSLVSEHTEAWESLWSDGGEVVIHGANNNKAKSGNSVLDDLQATTISSIFHLLANVREGTERSGLGDNSIAPAGLTSDSYAGGIFWDAETWMYPSLLSLFPTYATSINNYRSKNLGAAIENAKKFNRSGLLYPWVSFRYGDCTGIGPCYDYEYHLNNDIALAQWQYFLATGNKTWLAEKGYPIMKGVSEFWASQVIKDLSSGSYVTKNETDPDEYANFRDNGAFTNAGAAVTLRNTIQAASILDRLDEVPGNWSDIADKITILYDPSGGNVTLEYEGFNASTPVKQADVVLLIYPLEFSVRNAQQDLDFYAGATSPNGPGMTYSIFGINSAQLSTRGCESFTYLLQSSEPYVRGPFSQFSEQTTDVYADNGGTNPAYTFLTGHGGYLQIWTHGFTGYRSRLDCFYLDPTLPPQLAPDGFTVRGMKWQGSVFDVTVGGKQTTISRRSGVASRTCVHIGDRNKKKGKYQLSVGQTLTVPTYRSDLNVALVPGNKAQCALTVSSSSPVVQGQYALAAVDGSNSTYWRPKTRAPASLDIDLGRIQSIKSFHFNFDNNPPTSYIVYAGTTNNKTGQDWKQVAKVDHVEITAPYDPHDANTVMVRLGNTSDVSLHQSIQARFIRLVVEGTQTEDATGAGATVAEVVVL</sequence>
<dbReference type="SUPFAM" id="SSF49785">
    <property type="entry name" value="Galactose-binding domain-like"/>
    <property type="match status" value="1"/>
</dbReference>
<dbReference type="SUPFAM" id="SSF48208">
    <property type="entry name" value="Six-hairpin glycosidases"/>
    <property type="match status" value="1"/>
</dbReference>
<evidence type="ECO:0000259" key="7">
    <source>
        <dbReference type="PROSITE" id="PS50022"/>
    </source>
</evidence>
<dbReference type="GO" id="GO:0015976">
    <property type="term" value="P:carbon utilization"/>
    <property type="evidence" value="ECO:0007669"/>
    <property type="project" value="EnsemblFungi"/>
</dbReference>
<dbReference type="PROSITE" id="PS50022">
    <property type="entry name" value="FA58C_3"/>
    <property type="match status" value="1"/>
</dbReference>
<accession>A0A086TJI0</accession>
<dbReference type="InterPro" id="IPR005194">
    <property type="entry name" value="Glyco_hydro_65_C"/>
</dbReference>
<dbReference type="AlphaFoldDB" id="A0A086TJI0"/>
<dbReference type="GO" id="GO:0016020">
    <property type="term" value="C:membrane"/>
    <property type="evidence" value="ECO:0007669"/>
    <property type="project" value="EnsemblFungi"/>
</dbReference>
<dbReference type="PANTHER" id="PTHR11051">
    <property type="entry name" value="GLYCOSYL HYDROLASE-RELATED"/>
    <property type="match status" value="1"/>
</dbReference>
<dbReference type="GO" id="GO:0000328">
    <property type="term" value="C:fungal-type vacuole lumen"/>
    <property type="evidence" value="ECO:0007669"/>
    <property type="project" value="EnsemblFungi"/>
</dbReference>
<keyword evidence="4" id="KW-0378">Hydrolase</keyword>
<reference evidence="8 9" key="1">
    <citation type="submission" date="2011-02" db="EMBL/GenBank/DDBJ databases">
        <title>The Genome Sequence of Mortierella verticillata NRRL 6337.</title>
        <authorList>
            <consortium name="The Broad Institute Genome Sequencing Platform"/>
            <person name="Russ C."/>
            <person name="Cuomo C."/>
            <person name="Burger G."/>
            <person name="Gray M.W."/>
            <person name="Holland P.W.H."/>
            <person name="King N."/>
            <person name="Lang F.B.F."/>
            <person name="Roger A.J."/>
            <person name="Ruiz-Trillo I."/>
            <person name="Young S.K."/>
            <person name="Zeng Q."/>
            <person name="Gargeya S."/>
            <person name="Alvarado L."/>
            <person name="Berlin A."/>
            <person name="Chapman S.B."/>
            <person name="Chen Z."/>
            <person name="Freedman E."/>
            <person name="Gellesch M."/>
            <person name="Goldberg J."/>
            <person name="Griggs A."/>
            <person name="Gujja S."/>
            <person name="Heilman E."/>
            <person name="Heiman D."/>
            <person name="Howarth C."/>
            <person name="Mehta T."/>
            <person name="Neiman D."/>
            <person name="Pearson M."/>
            <person name="Roberts A."/>
            <person name="Saif S."/>
            <person name="Shea T."/>
            <person name="Shenoy N."/>
            <person name="Sisk P."/>
            <person name="Stolte C."/>
            <person name="Sykes S."/>
            <person name="White J."/>
            <person name="Yandava C."/>
            <person name="Haas B."/>
            <person name="Nusbaum C."/>
            <person name="Birren B."/>
        </authorList>
    </citation>
    <scope>NUCLEOTIDE SEQUENCE [LARGE SCALE GENOMIC DNA]</scope>
    <source>
        <strain evidence="8 9">NRRL 6337</strain>
    </source>
</reference>
<evidence type="ECO:0000256" key="5">
    <source>
        <dbReference type="ARBA" id="ARBA00023180"/>
    </source>
</evidence>
<organism evidence="8 9">
    <name type="scientific">Podila verticillata NRRL 6337</name>
    <dbReference type="NCBI Taxonomy" id="1069443"/>
    <lineage>
        <taxon>Eukaryota</taxon>
        <taxon>Fungi</taxon>
        <taxon>Fungi incertae sedis</taxon>
        <taxon>Mucoromycota</taxon>
        <taxon>Mortierellomycotina</taxon>
        <taxon>Mortierellomycetes</taxon>
        <taxon>Mortierellales</taxon>
        <taxon>Mortierellaceae</taxon>
        <taxon>Podila</taxon>
    </lineage>
</organism>